<proteinExistence type="predicted"/>
<comment type="caution">
    <text evidence="1">The sequence shown here is derived from an EMBL/GenBank/DDBJ whole genome shotgun (WGS) entry which is preliminary data.</text>
</comment>
<name>A0AAV4UIL1_CAEEX</name>
<reference evidence="1 2" key="1">
    <citation type="submission" date="2021-06" db="EMBL/GenBank/DDBJ databases">
        <title>Caerostris extrusa draft genome.</title>
        <authorList>
            <person name="Kono N."/>
            <person name="Arakawa K."/>
        </authorList>
    </citation>
    <scope>NUCLEOTIDE SEQUENCE [LARGE SCALE GENOMIC DNA]</scope>
</reference>
<evidence type="ECO:0000313" key="2">
    <source>
        <dbReference type="Proteomes" id="UP001054945"/>
    </source>
</evidence>
<accession>A0AAV4UIL1</accession>
<keyword evidence="2" id="KW-1185">Reference proteome</keyword>
<organism evidence="1 2">
    <name type="scientific">Caerostris extrusa</name>
    <name type="common">Bark spider</name>
    <name type="synonym">Caerostris bankana</name>
    <dbReference type="NCBI Taxonomy" id="172846"/>
    <lineage>
        <taxon>Eukaryota</taxon>
        <taxon>Metazoa</taxon>
        <taxon>Ecdysozoa</taxon>
        <taxon>Arthropoda</taxon>
        <taxon>Chelicerata</taxon>
        <taxon>Arachnida</taxon>
        <taxon>Araneae</taxon>
        <taxon>Araneomorphae</taxon>
        <taxon>Entelegynae</taxon>
        <taxon>Araneoidea</taxon>
        <taxon>Araneidae</taxon>
        <taxon>Caerostris</taxon>
    </lineage>
</organism>
<dbReference type="Proteomes" id="UP001054945">
    <property type="component" value="Unassembled WGS sequence"/>
</dbReference>
<dbReference type="AlphaFoldDB" id="A0AAV4UIL1"/>
<dbReference type="EMBL" id="BPLR01012927">
    <property type="protein sequence ID" value="GIY57586.1"/>
    <property type="molecule type" value="Genomic_DNA"/>
</dbReference>
<evidence type="ECO:0000313" key="1">
    <source>
        <dbReference type="EMBL" id="GIY57586.1"/>
    </source>
</evidence>
<gene>
    <name evidence="1" type="ORF">CEXT_312691</name>
</gene>
<sequence length="134" mass="15473">MVNIKSSSFYLKFLQPEQKKKWAACVSIMCKMMMKREFWEPSFCEQKDTDPACTVGKLVGILGSCYGFSLYFAPSVSASFTRMISISQICRLIAADWLRNMDCYLLPPISRVFDGYLFLRTRVQSDFHSTEMNL</sequence>
<protein>
    <submittedName>
        <fullName evidence="1">Uncharacterized protein</fullName>
    </submittedName>
</protein>